<comment type="caution">
    <text evidence="1">The sequence shown here is derived from an EMBL/GenBank/DDBJ whole genome shotgun (WGS) entry which is preliminary data.</text>
</comment>
<organism evidence="1 2">
    <name type="scientific">Arabis nemorensis</name>
    <dbReference type="NCBI Taxonomy" id="586526"/>
    <lineage>
        <taxon>Eukaryota</taxon>
        <taxon>Viridiplantae</taxon>
        <taxon>Streptophyta</taxon>
        <taxon>Embryophyta</taxon>
        <taxon>Tracheophyta</taxon>
        <taxon>Spermatophyta</taxon>
        <taxon>Magnoliopsida</taxon>
        <taxon>eudicotyledons</taxon>
        <taxon>Gunneridae</taxon>
        <taxon>Pentapetalae</taxon>
        <taxon>rosids</taxon>
        <taxon>malvids</taxon>
        <taxon>Brassicales</taxon>
        <taxon>Brassicaceae</taxon>
        <taxon>Arabideae</taxon>
        <taxon>Arabis</taxon>
    </lineage>
</organism>
<dbReference type="Proteomes" id="UP000489600">
    <property type="component" value="Unassembled WGS sequence"/>
</dbReference>
<protein>
    <submittedName>
        <fullName evidence="1">Uncharacterized protein</fullName>
    </submittedName>
</protein>
<proteinExistence type="predicted"/>
<dbReference type="AlphaFoldDB" id="A0A565C5J5"/>
<sequence>MVILRRSAHRIGRNAARTVNPGTTTVNKAIPMNEPPILVTNSTNPQVSAIPVPSFEVSQQSSPAFDIDGI</sequence>
<name>A0A565C5J5_9BRAS</name>
<keyword evidence="2" id="KW-1185">Reference proteome</keyword>
<evidence type="ECO:0000313" key="1">
    <source>
        <dbReference type="EMBL" id="VVB08838.1"/>
    </source>
</evidence>
<accession>A0A565C5J5</accession>
<dbReference type="EMBL" id="CABITT030000006">
    <property type="protein sequence ID" value="VVB08838.1"/>
    <property type="molecule type" value="Genomic_DNA"/>
</dbReference>
<reference evidence="1" key="1">
    <citation type="submission" date="2019-07" db="EMBL/GenBank/DDBJ databases">
        <authorList>
            <person name="Dittberner H."/>
        </authorList>
    </citation>
    <scope>NUCLEOTIDE SEQUENCE [LARGE SCALE GENOMIC DNA]</scope>
</reference>
<gene>
    <name evidence="1" type="ORF">ANE_LOCUS19282</name>
</gene>
<evidence type="ECO:0000313" key="2">
    <source>
        <dbReference type="Proteomes" id="UP000489600"/>
    </source>
</evidence>